<evidence type="ECO:0000313" key="2">
    <source>
        <dbReference type="EMBL" id="KAK3332964.1"/>
    </source>
</evidence>
<reference evidence="2" key="2">
    <citation type="submission" date="2023-06" db="EMBL/GenBank/DDBJ databases">
        <authorList>
            <consortium name="Lawrence Berkeley National Laboratory"/>
            <person name="Haridas S."/>
            <person name="Hensen N."/>
            <person name="Bonometti L."/>
            <person name="Westerberg I."/>
            <person name="Brannstrom I.O."/>
            <person name="Guillou S."/>
            <person name="Cros-Aarteil S."/>
            <person name="Calhoun S."/>
            <person name="Kuo A."/>
            <person name="Mondo S."/>
            <person name="Pangilinan J."/>
            <person name="Riley R."/>
            <person name="Labutti K."/>
            <person name="Andreopoulos B."/>
            <person name="Lipzen A."/>
            <person name="Chen C."/>
            <person name="Yanf M."/>
            <person name="Daum C."/>
            <person name="Ng V."/>
            <person name="Clum A."/>
            <person name="Steindorff A."/>
            <person name="Ohm R."/>
            <person name="Martin F."/>
            <person name="Silar P."/>
            <person name="Natvig D."/>
            <person name="Lalanne C."/>
            <person name="Gautier V."/>
            <person name="Ament-Velasquez S.L."/>
            <person name="Kruys A."/>
            <person name="Hutchinson M.I."/>
            <person name="Powell A.J."/>
            <person name="Barry K."/>
            <person name="Miller A.N."/>
            <person name="Grigoriev I.V."/>
            <person name="Debuchy R."/>
            <person name="Gladieux P."/>
            <person name="Thoren M.H."/>
            <person name="Johannesson H."/>
        </authorList>
    </citation>
    <scope>NUCLEOTIDE SEQUENCE</scope>
    <source>
        <strain evidence="2">SMH4131-1</strain>
    </source>
</reference>
<feature type="compositionally biased region" description="Acidic residues" evidence="1">
    <location>
        <begin position="582"/>
        <end position="636"/>
    </location>
</feature>
<feature type="region of interest" description="Disordered" evidence="1">
    <location>
        <begin position="582"/>
        <end position="645"/>
    </location>
</feature>
<feature type="compositionally biased region" description="Low complexity" evidence="1">
    <location>
        <begin position="16"/>
        <end position="43"/>
    </location>
</feature>
<keyword evidence="3" id="KW-1185">Reference proteome</keyword>
<evidence type="ECO:0008006" key="4">
    <source>
        <dbReference type="Google" id="ProtNLM"/>
    </source>
</evidence>
<gene>
    <name evidence="2" type="ORF">B0T19DRAFT_354809</name>
</gene>
<name>A0AAE0IXA7_9PEZI</name>
<dbReference type="EMBL" id="JAUEPO010000002">
    <property type="protein sequence ID" value="KAK3332964.1"/>
    <property type="molecule type" value="Genomic_DNA"/>
</dbReference>
<dbReference type="SUPFAM" id="SSF52047">
    <property type="entry name" value="RNI-like"/>
    <property type="match status" value="1"/>
</dbReference>
<accession>A0AAE0IXA7</accession>
<reference evidence="2" key="1">
    <citation type="journal article" date="2023" name="Mol. Phylogenet. Evol.">
        <title>Genome-scale phylogeny and comparative genomics of the fungal order Sordariales.</title>
        <authorList>
            <person name="Hensen N."/>
            <person name="Bonometti L."/>
            <person name="Westerberg I."/>
            <person name="Brannstrom I.O."/>
            <person name="Guillou S."/>
            <person name="Cros-Aarteil S."/>
            <person name="Calhoun S."/>
            <person name="Haridas S."/>
            <person name="Kuo A."/>
            <person name="Mondo S."/>
            <person name="Pangilinan J."/>
            <person name="Riley R."/>
            <person name="LaButti K."/>
            <person name="Andreopoulos B."/>
            <person name="Lipzen A."/>
            <person name="Chen C."/>
            <person name="Yan M."/>
            <person name="Daum C."/>
            <person name="Ng V."/>
            <person name="Clum A."/>
            <person name="Steindorff A."/>
            <person name="Ohm R.A."/>
            <person name="Martin F."/>
            <person name="Silar P."/>
            <person name="Natvig D.O."/>
            <person name="Lalanne C."/>
            <person name="Gautier V."/>
            <person name="Ament-Velasquez S.L."/>
            <person name="Kruys A."/>
            <person name="Hutchinson M.I."/>
            <person name="Powell A.J."/>
            <person name="Barry K."/>
            <person name="Miller A.N."/>
            <person name="Grigoriev I.V."/>
            <person name="Debuchy R."/>
            <person name="Gladieux P."/>
            <person name="Hiltunen Thoren M."/>
            <person name="Johannesson H."/>
        </authorList>
    </citation>
    <scope>NUCLEOTIDE SEQUENCE</scope>
    <source>
        <strain evidence="2">SMH4131-1</strain>
    </source>
</reference>
<dbReference type="InterPro" id="IPR032675">
    <property type="entry name" value="LRR_dom_sf"/>
</dbReference>
<evidence type="ECO:0000256" key="1">
    <source>
        <dbReference type="SAM" id="MobiDB-lite"/>
    </source>
</evidence>
<organism evidence="2 3">
    <name type="scientific">Cercophora scortea</name>
    <dbReference type="NCBI Taxonomy" id="314031"/>
    <lineage>
        <taxon>Eukaryota</taxon>
        <taxon>Fungi</taxon>
        <taxon>Dikarya</taxon>
        <taxon>Ascomycota</taxon>
        <taxon>Pezizomycotina</taxon>
        <taxon>Sordariomycetes</taxon>
        <taxon>Sordariomycetidae</taxon>
        <taxon>Sordariales</taxon>
        <taxon>Lasiosphaeriaceae</taxon>
        <taxon>Cercophora</taxon>
    </lineage>
</organism>
<proteinExistence type="predicted"/>
<evidence type="ECO:0000313" key="3">
    <source>
        <dbReference type="Proteomes" id="UP001286456"/>
    </source>
</evidence>
<comment type="caution">
    <text evidence="2">The sequence shown here is derived from an EMBL/GenBank/DDBJ whole genome shotgun (WGS) entry which is preliminary data.</text>
</comment>
<dbReference type="AlphaFoldDB" id="A0AAE0IXA7"/>
<feature type="region of interest" description="Disordered" evidence="1">
    <location>
        <begin position="1"/>
        <end position="44"/>
    </location>
</feature>
<dbReference type="Proteomes" id="UP001286456">
    <property type="component" value="Unassembled WGS sequence"/>
</dbReference>
<protein>
    <recommendedName>
        <fullName evidence="4">F-box domain-containing protein</fullName>
    </recommendedName>
</protein>
<sequence length="678" mass="76635">MASPPTAGSRRHDNGVLSLSSVHQHQQQHPPAQPSSSTSPAHPWLNPSWSSSTAAFAYPPAPAAAPVQALARVPAGFSSLERLPNELLQPIAAGLVPPAPLTTRFALRSTGTWEFRDARHQWGDWLIGHSDLLAFAQTSRRMAEIAKPLLYHTLVIFDAKALVTLVQRLKQRPEIKYWIRDLTCLANVAGHLTIDRTHHEWEIQTGVNWQSPQSGADGTIALDLLRAVVLSTPNLQNLLIAFPDNELPDPELEDHDAVDLLEPAWRDVTLHYLTETRPTPRTNLPVAPFFPFELMRNLTSLRVYCHREDGDREVSFSRMLADYAVACLPDMRNLKTLELCCSSAGTPPFEDITLPPLPHIENLRLYGSHIHEPRLVAFCLACVNLQTLLVHFESSSTDEDRDKLPEGKTLNDALLGLAGSLRTLELVALSEGHYLTRGRERPRKPENHRLTCIPELTRLESLTLDYRGVFGTLGILEEDDGERLSQLLPVSLRHFTLVCEWGTAKDWKQSYLANLDIMLYGVQCLCGNKSSALSSVSLAIHSWPAKSRFHKRFKREVEEARQLCARAGILFRTFDLLPCYQDEDEDMEPVEDGEDIEEEEGGEDEFEEVEEEEELELEEEDEASEYYFSGDEDSDPERDARRPPTFEAFVQSLGDDHGHSLDELFFAYHEDRWDEYLF</sequence>
<dbReference type="Gene3D" id="3.80.10.10">
    <property type="entry name" value="Ribonuclease Inhibitor"/>
    <property type="match status" value="1"/>
</dbReference>